<feature type="domain" description="Histidine kinase" evidence="5">
    <location>
        <begin position="340"/>
        <end position="559"/>
    </location>
</feature>
<dbReference type="SUPFAM" id="SSF55874">
    <property type="entry name" value="ATPase domain of HSP90 chaperone/DNA topoisomerase II/histidine kinase"/>
    <property type="match status" value="1"/>
</dbReference>
<evidence type="ECO:0000256" key="2">
    <source>
        <dbReference type="ARBA" id="ARBA00012438"/>
    </source>
</evidence>
<dbReference type="PRINTS" id="PR00344">
    <property type="entry name" value="BCTRLSENSOR"/>
</dbReference>
<dbReference type="PANTHER" id="PTHR43547">
    <property type="entry name" value="TWO-COMPONENT HISTIDINE KINASE"/>
    <property type="match status" value="1"/>
</dbReference>
<keyword evidence="4" id="KW-0812">Transmembrane</keyword>
<dbReference type="Pfam" id="PF02518">
    <property type="entry name" value="HATPase_c"/>
    <property type="match status" value="1"/>
</dbReference>
<protein>
    <recommendedName>
        <fullName evidence="2">histidine kinase</fullName>
        <ecNumber evidence="2">2.7.13.3</ecNumber>
    </recommendedName>
</protein>
<feature type="transmembrane region" description="Helical" evidence="4">
    <location>
        <begin position="61"/>
        <end position="81"/>
    </location>
</feature>
<keyword evidence="3" id="KW-0597">Phosphoprotein</keyword>
<sequence>MTNEVVNLISACNWDSVRFLFISNNVFDPLIYYSHLFPLVASLILVTFLYFKSSKNLATKILLVTTILLDIWLFNDLIIWATDKPALTMYAWSILVLLEPMIYAGLLHFLYLFIDEKDISFTKKLIIFLLLTPTVIFASTKLAILGYDISNCDRDAVEGPMAYYGYFIEIIFILWILSFVIKSYVQRRDKNEKQKILLITLGSIGFLIAFSFGNVIGSLFNTNSVLGDYSWTIGQYGIFGVPVFLAFLAYIIVKYKTFNAKVFGAQVLIGALVVFIGSEFFFVRTVTNRILTGITFVLVMVFGYLLIKSVKKEIEQREKIEKLAGELKTANEGQVSLMHFMNHQIKGRFGNAKNIFAELMTGDYGVMPADTVPLLEKGLEETDTGINYVQGILKGASAESGTLPYDMKPLDMKLLVEDVVSKQKEHTDKKGLVLNLEITPGDYNIIGDTTQLGEAVRNLIDNSINYTEHGGITITLSCHDKNIKLTVKDTGIGIAPEDRDRLFKAGGRGVESLKININATGYGLVFVKGVVEAHKGKVWVESPGRGRGSTFIIELPHLAISLQEQYTFSTF</sequence>
<feature type="transmembrane region" description="Helical" evidence="4">
    <location>
        <begin position="30"/>
        <end position="49"/>
    </location>
</feature>
<dbReference type="EMBL" id="MHVL01000005">
    <property type="protein sequence ID" value="OHA93943.1"/>
    <property type="molecule type" value="Genomic_DNA"/>
</dbReference>
<dbReference type="GO" id="GO:0000155">
    <property type="term" value="F:phosphorelay sensor kinase activity"/>
    <property type="evidence" value="ECO:0007669"/>
    <property type="project" value="TreeGrafter"/>
</dbReference>
<evidence type="ECO:0000313" key="6">
    <source>
        <dbReference type="EMBL" id="OHA93943.1"/>
    </source>
</evidence>
<feature type="transmembrane region" description="Helical" evidence="4">
    <location>
        <begin position="197"/>
        <end position="221"/>
    </location>
</feature>
<comment type="caution">
    <text evidence="6">The sequence shown here is derived from an EMBL/GenBank/DDBJ whole genome shotgun (WGS) entry which is preliminary data.</text>
</comment>
<dbReference type="InterPro" id="IPR036890">
    <property type="entry name" value="HATPase_C_sf"/>
</dbReference>
<dbReference type="InterPro" id="IPR004358">
    <property type="entry name" value="Sig_transdc_His_kin-like_C"/>
</dbReference>
<organism evidence="6 7">
    <name type="scientific">Candidatus Zambryskibacteria bacterium RIFCSPHIGHO2_02_38_10.5</name>
    <dbReference type="NCBI Taxonomy" id="1802742"/>
    <lineage>
        <taxon>Bacteria</taxon>
        <taxon>Candidatus Zambryskiibacteriota</taxon>
    </lineage>
</organism>
<keyword evidence="4" id="KW-0472">Membrane</keyword>
<feature type="transmembrane region" description="Helical" evidence="4">
    <location>
        <begin position="265"/>
        <end position="283"/>
    </location>
</feature>
<feature type="transmembrane region" description="Helical" evidence="4">
    <location>
        <begin position="164"/>
        <end position="185"/>
    </location>
</feature>
<evidence type="ECO:0000256" key="1">
    <source>
        <dbReference type="ARBA" id="ARBA00000085"/>
    </source>
</evidence>
<proteinExistence type="predicted"/>
<dbReference type="PANTHER" id="PTHR43547:SF2">
    <property type="entry name" value="HYBRID SIGNAL TRANSDUCTION HISTIDINE KINASE C"/>
    <property type="match status" value="1"/>
</dbReference>
<feature type="transmembrane region" description="Helical" evidence="4">
    <location>
        <begin position="233"/>
        <end position="253"/>
    </location>
</feature>
<evidence type="ECO:0000256" key="4">
    <source>
        <dbReference type="SAM" id="Phobius"/>
    </source>
</evidence>
<feature type="transmembrane region" description="Helical" evidence="4">
    <location>
        <begin position="289"/>
        <end position="307"/>
    </location>
</feature>
<reference evidence="6 7" key="1">
    <citation type="journal article" date="2016" name="Nat. Commun.">
        <title>Thousands of microbial genomes shed light on interconnected biogeochemical processes in an aquifer system.</title>
        <authorList>
            <person name="Anantharaman K."/>
            <person name="Brown C.T."/>
            <person name="Hug L.A."/>
            <person name="Sharon I."/>
            <person name="Castelle C.J."/>
            <person name="Probst A.J."/>
            <person name="Thomas B.C."/>
            <person name="Singh A."/>
            <person name="Wilkins M.J."/>
            <person name="Karaoz U."/>
            <person name="Brodie E.L."/>
            <person name="Williams K.H."/>
            <person name="Hubbard S.S."/>
            <person name="Banfield J.F."/>
        </authorList>
    </citation>
    <scope>NUCLEOTIDE SEQUENCE [LARGE SCALE GENOMIC DNA]</scope>
</reference>
<keyword evidence="4" id="KW-1133">Transmembrane helix</keyword>
<feature type="transmembrane region" description="Helical" evidence="4">
    <location>
        <begin position="87"/>
        <end position="113"/>
    </location>
</feature>
<accession>A0A1G2T9K6</accession>
<dbReference type="PROSITE" id="PS50109">
    <property type="entry name" value="HIS_KIN"/>
    <property type="match status" value="1"/>
</dbReference>
<dbReference type="EC" id="2.7.13.3" evidence="2"/>
<evidence type="ECO:0000313" key="7">
    <source>
        <dbReference type="Proteomes" id="UP000179264"/>
    </source>
</evidence>
<comment type="catalytic activity">
    <reaction evidence="1">
        <text>ATP + protein L-histidine = ADP + protein N-phospho-L-histidine.</text>
        <dbReference type="EC" id="2.7.13.3"/>
    </reaction>
</comment>
<gene>
    <name evidence="6" type="ORF">A2W58_01025</name>
</gene>
<name>A0A1G2T9K6_9BACT</name>
<evidence type="ECO:0000256" key="3">
    <source>
        <dbReference type="ARBA" id="ARBA00022553"/>
    </source>
</evidence>
<evidence type="ECO:0000259" key="5">
    <source>
        <dbReference type="PROSITE" id="PS50109"/>
    </source>
</evidence>
<dbReference type="Gene3D" id="3.30.565.10">
    <property type="entry name" value="Histidine kinase-like ATPase, C-terminal domain"/>
    <property type="match status" value="1"/>
</dbReference>
<dbReference type="SMART" id="SM00387">
    <property type="entry name" value="HATPase_c"/>
    <property type="match status" value="1"/>
</dbReference>
<dbReference type="AlphaFoldDB" id="A0A1G2T9K6"/>
<dbReference type="Proteomes" id="UP000179264">
    <property type="component" value="Unassembled WGS sequence"/>
</dbReference>
<dbReference type="InterPro" id="IPR005467">
    <property type="entry name" value="His_kinase_dom"/>
</dbReference>
<feature type="transmembrane region" description="Helical" evidence="4">
    <location>
        <begin position="125"/>
        <end position="144"/>
    </location>
</feature>
<dbReference type="InterPro" id="IPR003594">
    <property type="entry name" value="HATPase_dom"/>
</dbReference>